<evidence type="ECO:0000313" key="2">
    <source>
        <dbReference type="EMBL" id="SHF42672.1"/>
    </source>
</evidence>
<dbReference type="AlphaFoldDB" id="A0A1M5BKE7"/>
<dbReference type="Proteomes" id="UP000184509">
    <property type="component" value="Unassembled WGS sequence"/>
</dbReference>
<dbReference type="RefSeq" id="WP_073401466.1">
    <property type="nucleotide sequence ID" value="NZ_FQTV01000008.1"/>
</dbReference>
<evidence type="ECO:0000313" key="3">
    <source>
        <dbReference type="Proteomes" id="UP000184509"/>
    </source>
</evidence>
<name>A0A1M5BKE7_9BACE</name>
<feature type="chain" id="PRO_5013290883" description="Lipocalin-like domain-containing protein" evidence="1">
    <location>
        <begin position="21"/>
        <end position="130"/>
    </location>
</feature>
<evidence type="ECO:0008006" key="4">
    <source>
        <dbReference type="Google" id="ProtNLM"/>
    </source>
</evidence>
<feature type="signal peptide" evidence="1">
    <location>
        <begin position="1"/>
        <end position="20"/>
    </location>
</feature>
<dbReference type="OrthoDB" id="1451448at2"/>
<sequence>MKRKTVLSFLLFTVFALCVAVSCTDEDDPYYSSKRQLLGKWELVAFGNSWNNMIVVQKTGGYYEYLSDNTIRHFSYETQKYDSVKSTYYMDSLLHVGSIAYKYSFHEDKMDLLITNVLAEFNNFRYKRVK</sequence>
<proteinExistence type="predicted"/>
<dbReference type="PROSITE" id="PS51257">
    <property type="entry name" value="PROKAR_LIPOPROTEIN"/>
    <property type="match status" value="1"/>
</dbReference>
<organism evidence="2 3">
    <name type="scientific">Bacteroides luti</name>
    <dbReference type="NCBI Taxonomy" id="1297750"/>
    <lineage>
        <taxon>Bacteria</taxon>
        <taxon>Pseudomonadati</taxon>
        <taxon>Bacteroidota</taxon>
        <taxon>Bacteroidia</taxon>
        <taxon>Bacteroidales</taxon>
        <taxon>Bacteroidaceae</taxon>
        <taxon>Bacteroides</taxon>
    </lineage>
</organism>
<dbReference type="EMBL" id="FQTV01000008">
    <property type="protein sequence ID" value="SHF42672.1"/>
    <property type="molecule type" value="Genomic_DNA"/>
</dbReference>
<reference evidence="2 3" key="1">
    <citation type="submission" date="2016-11" db="EMBL/GenBank/DDBJ databases">
        <authorList>
            <person name="Jaros S."/>
            <person name="Januszkiewicz K."/>
            <person name="Wedrychowicz H."/>
        </authorList>
    </citation>
    <scope>NUCLEOTIDE SEQUENCE [LARGE SCALE GENOMIC DNA]</scope>
    <source>
        <strain evidence="2 3">DSM 26991</strain>
    </source>
</reference>
<protein>
    <recommendedName>
        <fullName evidence="4">Lipocalin-like domain-containing protein</fullName>
    </recommendedName>
</protein>
<gene>
    <name evidence="2" type="ORF">SAMN05444405_108136</name>
</gene>
<accession>A0A1M5BKE7</accession>
<keyword evidence="3" id="KW-1185">Reference proteome</keyword>
<keyword evidence="1" id="KW-0732">Signal</keyword>
<evidence type="ECO:0000256" key="1">
    <source>
        <dbReference type="SAM" id="SignalP"/>
    </source>
</evidence>